<evidence type="ECO:0000259" key="12">
    <source>
        <dbReference type="PROSITE" id="PS51379"/>
    </source>
</evidence>
<keyword evidence="11" id="KW-1133">Transmembrane helix</keyword>
<feature type="region of interest" description="Hydrophobic" evidence="10">
    <location>
        <begin position="1"/>
        <end position="26"/>
    </location>
</feature>
<evidence type="ECO:0000256" key="3">
    <source>
        <dbReference type="ARBA" id="ARBA00022723"/>
    </source>
</evidence>
<dbReference type="EMBL" id="LUTY01000344">
    <property type="protein sequence ID" value="OAD23482.1"/>
    <property type="molecule type" value="Genomic_DNA"/>
</dbReference>
<dbReference type="PROSITE" id="PS51656">
    <property type="entry name" value="4FE4S"/>
    <property type="match status" value="1"/>
</dbReference>
<gene>
    <name evidence="10" type="primary">rnfB</name>
    <name evidence="14" type="ORF">THIOM_000687</name>
</gene>
<dbReference type="PROSITE" id="PS51379">
    <property type="entry name" value="4FE4S_FER_2"/>
    <property type="match status" value="2"/>
</dbReference>
<dbReference type="Gene3D" id="1.10.15.40">
    <property type="entry name" value="Electron transport complex subunit B, putative Fe-S cluster"/>
    <property type="match status" value="1"/>
</dbReference>
<evidence type="ECO:0000256" key="6">
    <source>
        <dbReference type="ARBA" id="ARBA00022982"/>
    </source>
</evidence>
<feature type="domain" description="4Fe-4S ferredoxin-type" evidence="12">
    <location>
        <begin position="126"/>
        <end position="161"/>
    </location>
</feature>
<feature type="binding site" evidence="10">
    <location>
        <position position="137"/>
    </location>
    <ligand>
        <name>[4Fe-4S] cluster</name>
        <dbReference type="ChEBI" id="CHEBI:49883"/>
        <label>2</label>
    </ligand>
</feature>
<dbReference type="HAMAP" id="MF_00463">
    <property type="entry name" value="RsxB_RnfB"/>
    <property type="match status" value="1"/>
</dbReference>
<evidence type="ECO:0000256" key="9">
    <source>
        <dbReference type="ARBA" id="ARBA00023136"/>
    </source>
</evidence>
<feature type="binding site" evidence="10">
    <location>
        <position position="171"/>
    </location>
    <ligand>
        <name>[4Fe-4S] cluster</name>
        <dbReference type="ChEBI" id="CHEBI:49883"/>
        <label>3</label>
    </ligand>
</feature>
<evidence type="ECO:0000256" key="8">
    <source>
        <dbReference type="ARBA" id="ARBA00023014"/>
    </source>
</evidence>
<protein>
    <recommendedName>
        <fullName evidence="10">Ion-translocating oxidoreductase complex subunit B</fullName>
        <ecNumber evidence="10">7.-.-.-</ecNumber>
    </recommendedName>
    <alternativeName>
        <fullName evidence="10">Rnf electron transport complex subunit B</fullName>
    </alternativeName>
</protein>
<evidence type="ECO:0000256" key="2">
    <source>
        <dbReference type="ARBA" id="ARBA00022485"/>
    </source>
</evidence>
<keyword evidence="6 10" id="KW-0249">Electron transport</keyword>
<evidence type="ECO:0000313" key="15">
    <source>
        <dbReference type="Proteomes" id="UP000076962"/>
    </source>
</evidence>
<keyword evidence="9 10" id="KW-0472">Membrane</keyword>
<organism evidence="14 15">
    <name type="scientific">Candidatus Thiomargarita nelsonii</name>
    <dbReference type="NCBI Taxonomy" id="1003181"/>
    <lineage>
        <taxon>Bacteria</taxon>
        <taxon>Pseudomonadati</taxon>
        <taxon>Pseudomonadota</taxon>
        <taxon>Gammaproteobacteria</taxon>
        <taxon>Thiotrichales</taxon>
        <taxon>Thiotrichaceae</taxon>
        <taxon>Thiomargarita</taxon>
    </lineage>
</organism>
<evidence type="ECO:0000256" key="11">
    <source>
        <dbReference type="SAM" id="Phobius"/>
    </source>
</evidence>
<comment type="similarity">
    <text evidence="10">Belongs to the 4Fe4S bacterial-type ferredoxin family. RnfB subfamily.</text>
</comment>
<comment type="function">
    <text evidence="10">Part of a membrane-bound complex that couples electron transfer with translocation of ions across the membrane.</text>
</comment>
<dbReference type="PROSITE" id="PS00198">
    <property type="entry name" value="4FE4S_FER_1"/>
    <property type="match status" value="1"/>
</dbReference>
<dbReference type="GO" id="GO:0051539">
    <property type="term" value="F:4 iron, 4 sulfur cluster binding"/>
    <property type="evidence" value="ECO:0007669"/>
    <property type="project" value="UniProtKB-UniRule"/>
</dbReference>
<feature type="binding site" evidence="10">
    <location>
        <position position="52"/>
    </location>
    <ligand>
        <name>[4Fe-4S] cluster</name>
        <dbReference type="ChEBI" id="CHEBI:49883"/>
        <label>1</label>
    </ligand>
</feature>
<feature type="domain" description="4Fe-4S ferredoxin-type" evidence="12">
    <location>
        <begin position="162"/>
        <end position="191"/>
    </location>
</feature>
<dbReference type="SUPFAM" id="SSF54862">
    <property type="entry name" value="4Fe-4S ferredoxins"/>
    <property type="match status" value="1"/>
</dbReference>
<feature type="binding site" evidence="10">
    <location>
        <position position="74"/>
    </location>
    <ligand>
        <name>[4Fe-4S] cluster</name>
        <dbReference type="ChEBI" id="CHEBI:49883"/>
        <label>1</label>
    </ligand>
</feature>
<feature type="binding site" evidence="10">
    <location>
        <position position="151"/>
    </location>
    <ligand>
        <name>[4Fe-4S] cluster</name>
        <dbReference type="ChEBI" id="CHEBI:49883"/>
        <label>3</label>
    </ligand>
</feature>
<dbReference type="GO" id="GO:0005886">
    <property type="term" value="C:plasma membrane"/>
    <property type="evidence" value="ECO:0007669"/>
    <property type="project" value="UniProtKB-SubCell"/>
</dbReference>
<dbReference type="AlphaFoldDB" id="A0A176S5R2"/>
<keyword evidence="11" id="KW-0812">Transmembrane</keyword>
<feature type="transmembrane region" description="Helical" evidence="11">
    <location>
        <begin position="6"/>
        <end position="29"/>
    </location>
</feature>
<comment type="subcellular location">
    <subcellularLocation>
        <location evidence="10">Cell inner membrane</location>
    </subcellularLocation>
</comment>
<keyword evidence="8 10" id="KW-0411">Iron-sulfur</keyword>
<dbReference type="InterPro" id="IPR007202">
    <property type="entry name" value="4Fe-4S_dom"/>
</dbReference>
<dbReference type="Proteomes" id="UP000076962">
    <property type="component" value="Unassembled WGS sequence"/>
</dbReference>
<keyword evidence="15" id="KW-1185">Reference proteome</keyword>
<dbReference type="Pfam" id="PF04060">
    <property type="entry name" value="FeS"/>
    <property type="match status" value="1"/>
</dbReference>
<feature type="binding site" evidence="10">
    <location>
        <position position="177"/>
    </location>
    <ligand>
        <name>[4Fe-4S] cluster</name>
        <dbReference type="ChEBI" id="CHEBI:49883"/>
        <label>3</label>
    </ligand>
</feature>
<keyword evidence="7 10" id="KW-0408">Iron</keyword>
<evidence type="ECO:0000256" key="5">
    <source>
        <dbReference type="ARBA" id="ARBA00022967"/>
    </source>
</evidence>
<feature type="binding site" evidence="10">
    <location>
        <position position="174"/>
    </location>
    <ligand>
        <name>[4Fe-4S] cluster</name>
        <dbReference type="ChEBI" id="CHEBI:49883"/>
        <label>3</label>
    </ligand>
</feature>
<comment type="subunit">
    <text evidence="10">The complex is composed of six subunits: RnfA, RnfB, RnfC, RnfD, RnfE and RnfG.</text>
</comment>
<feature type="domain" description="4Fe-4S" evidence="13">
    <location>
        <begin position="32"/>
        <end position="91"/>
    </location>
</feature>
<evidence type="ECO:0000256" key="7">
    <source>
        <dbReference type="ARBA" id="ARBA00023004"/>
    </source>
</evidence>
<feature type="binding site" evidence="10">
    <location>
        <position position="181"/>
    </location>
    <ligand>
        <name>[4Fe-4S] cluster</name>
        <dbReference type="ChEBI" id="CHEBI:49883"/>
        <label>2</label>
    </ligand>
</feature>
<keyword evidence="2 10" id="KW-0004">4Fe-4S</keyword>
<feature type="binding site" evidence="10">
    <location>
        <position position="57"/>
    </location>
    <ligand>
        <name>[4Fe-4S] cluster</name>
        <dbReference type="ChEBI" id="CHEBI:49883"/>
        <label>1</label>
    </ligand>
</feature>
<name>A0A176S5R2_9GAMM</name>
<dbReference type="Gene3D" id="3.30.70.20">
    <property type="match status" value="1"/>
</dbReference>
<keyword evidence="10" id="KW-0997">Cell inner membrane</keyword>
<evidence type="ECO:0000259" key="13">
    <source>
        <dbReference type="PROSITE" id="PS51656"/>
    </source>
</evidence>
<keyword evidence="3 10" id="KW-0479">Metal-binding</keyword>
<dbReference type="EC" id="7.-.-.-" evidence="10"/>
<evidence type="ECO:0000313" key="14">
    <source>
        <dbReference type="EMBL" id="OAD23482.1"/>
    </source>
</evidence>
<evidence type="ECO:0000256" key="10">
    <source>
        <dbReference type="HAMAP-Rule" id="MF_00463"/>
    </source>
</evidence>
<keyword evidence="5 10" id="KW-1278">Translocase</keyword>
<evidence type="ECO:0000256" key="1">
    <source>
        <dbReference type="ARBA" id="ARBA00022448"/>
    </source>
</evidence>
<dbReference type="GO" id="GO:0009055">
    <property type="term" value="F:electron transfer activity"/>
    <property type="evidence" value="ECO:0007669"/>
    <property type="project" value="InterPro"/>
</dbReference>
<proteinExistence type="inferred from homology"/>
<dbReference type="InterPro" id="IPR010207">
    <property type="entry name" value="Elect_transpt_cplx_RnfB/RsxB"/>
</dbReference>
<feature type="binding site" evidence="10">
    <location>
        <position position="141"/>
    </location>
    <ligand>
        <name>[4Fe-4S] cluster</name>
        <dbReference type="ChEBI" id="CHEBI:49883"/>
        <label>2</label>
    </ligand>
</feature>
<comment type="caution">
    <text evidence="10">Lacks conserved residue(s) required for the propagation of feature annotation.</text>
</comment>
<dbReference type="PANTHER" id="PTHR43560:SF1">
    <property type="entry name" value="ION-TRANSLOCATING OXIDOREDUCTASE COMPLEX SUBUNIT B"/>
    <property type="match status" value="1"/>
</dbReference>
<sequence>MQNLFLAPSIMVGLGLFFGIILAIAYRFLRVEEDPRIEKVEEMLPGTNCGACGEPGCHSFAEKLAQNAQQPSGCTVASPDAIEMIADFLDVDPGKQEKRVARLHCAGGKAQAHQFAEYRGFENCHAAAQVSGGGKGCSWGCLGLADCEQACTFDAIQMNKNALPVVDIDKCTACADCVAACPRDLFEIVPLSHKLFVQCSIPLEGEAARVLCATACDACERCVLDAAPGLIRMENNLPLIDYIAGGSAKPEATFRCPTGAIQWLEGAQFEEKSQTRTDDPYARFL</sequence>
<dbReference type="PANTHER" id="PTHR43560">
    <property type="entry name" value="ION-TRANSLOCATING OXIDOREDUCTASE COMPLEX SUBUNIT B"/>
    <property type="match status" value="1"/>
</dbReference>
<accession>A0A176S5R2</accession>
<dbReference type="GO" id="GO:0046872">
    <property type="term" value="F:metal ion binding"/>
    <property type="evidence" value="ECO:0007669"/>
    <property type="project" value="UniProtKB-KW"/>
</dbReference>
<reference evidence="14 15" key="1">
    <citation type="submission" date="2016-05" db="EMBL/GenBank/DDBJ databases">
        <title>Single-cell genome of chain-forming Candidatus Thiomargarita nelsonii and comparison to other large sulfur-oxidizing bacteria.</title>
        <authorList>
            <person name="Winkel M."/>
            <person name="Salman V."/>
            <person name="Woyke T."/>
            <person name="Schulz-Vogt H."/>
            <person name="Richter M."/>
            <person name="Flood B."/>
            <person name="Bailey J."/>
            <person name="Amann R."/>
            <person name="Mussmann M."/>
        </authorList>
    </citation>
    <scope>NUCLEOTIDE SEQUENCE [LARGE SCALE GENOMIC DNA]</scope>
    <source>
        <strain evidence="14 15">THI036</strain>
    </source>
</reference>
<feature type="binding site" evidence="10">
    <location>
        <position position="147"/>
    </location>
    <ligand>
        <name>[4Fe-4S] cluster</name>
        <dbReference type="ChEBI" id="CHEBI:49883"/>
        <label>2</label>
    </ligand>
</feature>
<keyword evidence="10" id="KW-1003">Cell membrane</keyword>
<comment type="caution">
    <text evidence="14">The sequence shown here is derived from an EMBL/GenBank/DDBJ whole genome shotgun (WGS) entry which is preliminary data.</text>
</comment>
<feature type="binding site" evidence="10">
    <location>
        <position position="49"/>
    </location>
    <ligand>
        <name>[4Fe-4S] cluster</name>
        <dbReference type="ChEBI" id="CHEBI:49883"/>
        <label>1</label>
    </ligand>
</feature>
<comment type="cofactor">
    <cofactor evidence="10">
        <name>[4Fe-4S] cluster</name>
        <dbReference type="ChEBI" id="CHEBI:49883"/>
    </cofactor>
    <text evidence="10">Binds 3 [4Fe-4S] clusters.</text>
</comment>
<keyword evidence="1 10" id="KW-0813">Transport</keyword>
<dbReference type="InterPro" id="IPR017896">
    <property type="entry name" value="4Fe4S_Fe-S-bd"/>
</dbReference>
<dbReference type="PATRIC" id="fig|1003181.4.peg.1025"/>
<dbReference type="InterPro" id="IPR050395">
    <property type="entry name" value="4Fe4S_Ferredoxin_RnfB"/>
</dbReference>
<dbReference type="GO" id="GO:0022900">
    <property type="term" value="P:electron transport chain"/>
    <property type="evidence" value="ECO:0007669"/>
    <property type="project" value="UniProtKB-UniRule"/>
</dbReference>
<evidence type="ECO:0000256" key="4">
    <source>
        <dbReference type="ARBA" id="ARBA00022737"/>
    </source>
</evidence>
<dbReference type="InterPro" id="IPR017900">
    <property type="entry name" value="4Fe4S_Fe_S_CS"/>
</dbReference>
<keyword evidence="4 10" id="KW-0677">Repeat</keyword>